<accession>A0AAN2BL01</accession>
<protein>
    <recommendedName>
        <fullName evidence="3">DUF7939 domain-containing protein</fullName>
    </recommendedName>
</protein>
<evidence type="ECO:0000259" key="3">
    <source>
        <dbReference type="Pfam" id="PF25607"/>
    </source>
</evidence>
<reference evidence="4 5" key="1">
    <citation type="journal article" date="2022" name="IScience">
        <title>An ultrasensitive nanofiber-based assay for enzymatic hydrolysis and deep-sea microbial degradation of cellulose.</title>
        <authorList>
            <person name="Tsudome M."/>
            <person name="Tachioka M."/>
            <person name="Miyazaki M."/>
            <person name="Uchimura K."/>
            <person name="Tsuda M."/>
            <person name="Takaki Y."/>
            <person name="Deguchi S."/>
        </authorList>
    </citation>
    <scope>NUCLEOTIDE SEQUENCE [LARGE SCALE GENOMIC DNA]</scope>
    <source>
        <strain evidence="4 5">GE09</strain>
    </source>
</reference>
<name>A0AAN2BL01_9GAMM</name>
<dbReference type="Pfam" id="PF25607">
    <property type="entry name" value="DUF7939"/>
    <property type="match status" value="1"/>
</dbReference>
<evidence type="ECO:0000256" key="1">
    <source>
        <dbReference type="SAM" id="Phobius"/>
    </source>
</evidence>
<evidence type="ECO:0000256" key="2">
    <source>
        <dbReference type="SAM" id="SignalP"/>
    </source>
</evidence>
<feature type="chain" id="PRO_5043030403" description="DUF7939 domain-containing protein" evidence="2">
    <location>
        <begin position="25"/>
        <end position="560"/>
    </location>
</feature>
<proteinExistence type="predicted"/>
<feature type="domain" description="DUF7939" evidence="3">
    <location>
        <begin position="464"/>
        <end position="545"/>
    </location>
</feature>
<dbReference type="KEGG" id="marq:MARGE09_P2770"/>
<evidence type="ECO:0000313" key="4">
    <source>
        <dbReference type="EMBL" id="BCD98569.1"/>
    </source>
</evidence>
<keyword evidence="1" id="KW-0472">Membrane</keyword>
<dbReference type="InterPro" id="IPR057699">
    <property type="entry name" value="DUF7939"/>
</dbReference>
<dbReference type="Proteomes" id="UP001320119">
    <property type="component" value="Chromosome"/>
</dbReference>
<dbReference type="PANTHER" id="PTHR40940:SF1">
    <property type="entry name" value="PROTEIN BATD"/>
    <property type="match status" value="1"/>
</dbReference>
<keyword evidence="2" id="KW-0732">Signal</keyword>
<keyword evidence="1" id="KW-0812">Transmembrane</keyword>
<dbReference type="InterPro" id="IPR025738">
    <property type="entry name" value="BatD"/>
</dbReference>
<dbReference type="EMBL" id="AP023086">
    <property type="protein sequence ID" value="BCD98569.1"/>
    <property type="molecule type" value="Genomic_DNA"/>
</dbReference>
<gene>
    <name evidence="4" type="ORF">MARGE09_P2770</name>
</gene>
<keyword evidence="1" id="KW-1133">Transmembrane helix</keyword>
<evidence type="ECO:0000313" key="5">
    <source>
        <dbReference type="Proteomes" id="UP001320119"/>
    </source>
</evidence>
<organism evidence="4 5">
    <name type="scientific">Marinagarivorans cellulosilyticus</name>
    <dbReference type="NCBI Taxonomy" id="2721545"/>
    <lineage>
        <taxon>Bacteria</taxon>
        <taxon>Pseudomonadati</taxon>
        <taxon>Pseudomonadota</taxon>
        <taxon>Gammaproteobacteria</taxon>
        <taxon>Cellvibrionales</taxon>
        <taxon>Cellvibrionaceae</taxon>
        <taxon>Marinagarivorans</taxon>
    </lineage>
</organism>
<dbReference type="AlphaFoldDB" id="A0AAN2BL01"/>
<dbReference type="Pfam" id="PF13584">
    <property type="entry name" value="BatD"/>
    <property type="match status" value="2"/>
</dbReference>
<sequence length="560" mass="61205">MITLLRNSITAILLTLLLANNAVAERLSATVDRSTVAENETFTLTVKYEDGSSKSAPDFTPISSNFDILGNNQSSQYMNNNGRITNFIQWTLTLAPKQPGKALIPPLSIGKTQSRPITMTVTKAQDVPRSAKVVFMETDISTQEVYVQEEFAVTIKLFFKENITDVKAADFAVKGASIEELPRAQYQTSIGHSNYQVIELRFAVTPESSGQLHIPSYLWNIRTSNAPSNRFGMGSGRSTLHRLKTEEFNVTVKPRPPEYPAAASWLPAKSLTLSEAWSDNPPRFTVGEPVTRSITITARGLTGEQLPPITANLTSNDFKFYPDQPEITSDTDAQGKLGARKESMAIVPTRAGELTLPAIEVTWWDTQRDQLQNATLPAKTVTVAPATAKPEQSLSAVLPTSQLQPQAQTGEATIVYKTQAGYWPWLCGALVILNLIQLGLWLKHLQQRTNNQETKTATAQPNLSLKAVIQAAKSNDAAACRQAIAKWCRHQTDSTNNAREFFTRNGGSKALLNAIDELDAHLYQAASNSWNGGDIASALQGWKATQSSSSTSPLPALYPA</sequence>
<feature type="signal peptide" evidence="2">
    <location>
        <begin position="1"/>
        <end position="24"/>
    </location>
</feature>
<feature type="transmembrane region" description="Helical" evidence="1">
    <location>
        <begin position="422"/>
        <end position="442"/>
    </location>
</feature>
<dbReference type="PANTHER" id="PTHR40940">
    <property type="entry name" value="PROTEIN BATD-RELATED"/>
    <property type="match status" value="1"/>
</dbReference>
<keyword evidence="5" id="KW-1185">Reference proteome</keyword>
<dbReference type="RefSeq" id="WP_236983023.1">
    <property type="nucleotide sequence ID" value="NZ_AP023086.1"/>
</dbReference>